<proteinExistence type="predicted"/>
<protein>
    <submittedName>
        <fullName evidence="1">Uncharacterized protein</fullName>
    </submittedName>
</protein>
<dbReference type="EMBL" id="AXZL01000058">
    <property type="protein sequence ID" value="ESE41866.1"/>
    <property type="molecule type" value="Genomic_DNA"/>
</dbReference>
<evidence type="ECO:0000313" key="2">
    <source>
        <dbReference type="Proteomes" id="UP000017548"/>
    </source>
</evidence>
<reference evidence="1 2" key="1">
    <citation type="journal article" date="2013" name="Genome Announc.">
        <title>Draft Genome Sequence of Shewanella decolorationis S12, a Dye-Degrading Bacterium Isolated from a Wastewater Treatment Plant.</title>
        <authorList>
            <person name="Xu M."/>
            <person name="Fang Y."/>
            <person name="Liu J."/>
            <person name="Chen X."/>
            <person name="Sun G."/>
            <person name="Guo J."/>
            <person name="Hua Z."/>
            <person name="Tu Q."/>
            <person name="Wu L."/>
            <person name="Zhou J."/>
            <person name="Liu X."/>
        </authorList>
    </citation>
    <scope>NUCLEOTIDE SEQUENCE [LARGE SCALE GENOMIC DNA]</scope>
    <source>
        <strain evidence="1 2">S12</strain>
    </source>
</reference>
<evidence type="ECO:0000313" key="1">
    <source>
        <dbReference type="EMBL" id="ESE41866.1"/>
    </source>
</evidence>
<comment type="caution">
    <text evidence="1">The sequence shown here is derived from an EMBL/GenBank/DDBJ whole genome shotgun (WGS) entry which is preliminary data.</text>
</comment>
<keyword evidence="2" id="KW-1185">Reference proteome</keyword>
<sequence>MLPLLVGREASPSVGAPLHVRHRPERPLLYQLSAVALLRLLSSR</sequence>
<dbReference type="Proteomes" id="UP000017548">
    <property type="component" value="Unassembled WGS sequence"/>
</dbReference>
<accession>A0ABN0PP56</accession>
<name>A0ABN0PP56_9GAMM</name>
<organism evidence="1 2">
    <name type="scientific">Shewanella decolorationis S12</name>
    <dbReference type="NCBI Taxonomy" id="1353536"/>
    <lineage>
        <taxon>Bacteria</taxon>
        <taxon>Pseudomonadati</taxon>
        <taxon>Pseudomonadota</taxon>
        <taxon>Gammaproteobacteria</taxon>
        <taxon>Alteromonadales</taxon>
        <taxon>Shewanellaceae</taxon>
        <taxon>Shewanella</taxon>
    </lineage>
</organism>
<gene>
    <name evidence="1" type="ORF">SHD_1401</name>
</gene>